<evidence type="ECO:0000313" key="3">
    <source>
        <dbReference type="Proteomes" id="UP000183410"/>
    </source>
</evidence>
<dbReference type="PANTHER" id="PTHR33608">
    <property type="entry name" value="BLL2464 PROTEIN"/>
    <property type="match status" value="1"/>
</dbReference>
<dbReference type="EMBL" id="FONN01000001">
    <property type="protein sequence ID" value="SFE18217.1"/>
    <property type="molecule type" value="Genomic_DNA"/>
</dbReference>
<feature type="domain" description="DUF58" evidence="1">
    <location>
        <begin position="66"/>
        <end position="286"/>
    </location>
</feature>
<proteinExistence type="predicted"/>
<dbReference type="Pfam" id="PF01882">
    <property type="entry name" value="DUF58"/>
    <property type="match status" value="1"/>
</dbReference>
<dbReference type="InterPro" id="IPR002881">
    <property type="entry name" value="DUF58"/>
</dbReference>
<evidence type="ECO:0000313" key="2">
    <source>
        <dbReference type="EMBL" id="SFE18217.1"/>
    </source>
</evidence>
<sequence>MNGQGSGSGSGVQHSAFSGALAKLFPDSSLLHRLERMKVAAGSRVKGTMAGKRRSSTLGGSQEFADYRPYAPGDDIRRLDWNVYGRTGRAYMRQYWDEQELTLHVYVDVSPSMNYGGEQASKLRCALQLAASGGYAALSGEDRIAIKLFGGTAPAELPSLRGRGSTARLFHFLAEALEQQSFQLDDGLKSPITGRGKETEHPAAALSMREAIQLAGQLPHRTGVTWIVSDAMYEAGIEDTLLSLLAARQQVVFLHLLSPEELNPSLTGELNLLDSELGTGKEVALGSRLLEQYRDTVNEYCNELKKLCAERGALYIFIDTSKPIEQTIQHTLLRAGVLHSHS</sequence>
<organism evidence="2 3">
    <name type="scientific">Paenibacillus algorifonticola</name>
    <dbReference type="NCBI Taxonomy" id="684063"/>
    <lineage>
        <taxon>Bacteria</taxon>
        <taxon>Bacillati</taxon>
        <taxon>Bacillota</taxon>
        <taxon>Bacilli</taxon>
        <taxon>Bacillales</taxon>
        <taxon>Paenibacillaceae</taxon>
        <taxon>Paenibacillus</taxon>
    </lineage>
</organism>
<protein>
    <recommendedName>
        <fullName evidence="1">DUF58 domain-containing protein</fullName>
    </recommendedName>
</protein>
<dbReference type="Proteomes" id="UP000183410">
    <property type="component" value="Unassembled WGS sequence"/>
</dbReference>
<dbReference type="OrthoDB" id="9776116at2"/>
<dbReference type="AlphaFoldDB" id="A0A1I1YF58"/>
<name>A0A1I1YF58_9BACL</name>
<reference evidence="3" key="1">
    <citation type="submission" date="2016-10" db="EMBL/GenBank/DDBJ databases">
        <authorList>
            <person name="Varghese N."/>
            <person name="Submissions S."/>
        </authorList>
    </citation>
    <scope>NUCLEOTIDE SEQUENCE [LARGE SCALE GENOMIC DNA]</scope>
    <source>
        <strain evidence="3">CGMCC 1.10223</strain>
    </source>
</reference>
<accession>A0A1I1YF58</accession>
<dbReference type="PANTHER" id="PTHR33608:SF7">
    <property type="entry name" value="DUF58 DOMAIN-CONTAINING PROTEIN"/>
    <property type="match status" value="1"/>
</dbReference>
<evidence type="ECO:0000259" key="1">
    <source>
        <dbReference type="Pfam" id="PF01882"/>
    </source>
</evidence>
<keyword evidence="3" id="KW-1185">Reference proteome</keyword>
<gene>
    <name evidence="2" type="ORF">SAMN04487969_101509</name>
</gene>
<dbReference type="RefSeq" id="WP_052737173.1">
    <property type="nucleotide sequence ID" value="NZ_FONN01000001.1"/>
</dbReference>